<feature type="active site" description="Proton acceptor" evidence="4">
    <location>
        <position position="81"/>
    </location>
</feature>
<protein>
    <recommendedName>
        <fullName evidence="4 5">Pyridoxine 5'-phosphate synthase</fullName>
        <shortName evidence="4">PNP synthase</shortName>
        <ecNumber evidence="4 5">2.6.99.2</ecNumber>
    </recommendedName>
</protein>
<dbReference type="CDD" id="cd00003">
    <property type="entry name" value="PNPsynthase"/>
    <property type="match status" value="1"/>
</dbReference>
<comment type="function">
    <text evidence="4">Catalyzes the complicated ring closure reaction between the two acyclic compounds 1-deoxy-D-xylulose-5-phosphate (DXP) and 3-amino-2-oxopropyl phosphate (1-amino-acetone-3-phosphate or AAP) to form pyridoxine 5'-phosphate (PNP) and inorganic phosphate.</text>
</comment>
<dbReference type="EC" id="2.6.99.2" evidence="4 5"/>
<dbReference type="KEGG" id="enn:FRE64_08925"/>
<keyword evidence="3 4" id="KW-0664">Pyridoxine biosynthesis</keyword>
<dbReference type="SUPFAM" id="SSF63892">
    <property type="entry name" value="Pyridoxine 5'-phosphate synthase"/>
    <property type="match status" value="1"/>
</dbReference>
<organism evidence="6 7">
    <name type="scientific">Euhalothece natronophila Z-M001</name>
    <dbReference type="NCBI Taxonomy" id="522448"/>
    <lineage>
        <taxon>Bacteria</taxon>
        <taxon>Bacillati</taxon>
        <taxon>Cyanobacteriota</taxon>
        <taxon>Cyanophyceae</taxon>
        <taxon>Oscillatoriophycideae</taxon>
        <taxon>Chroococcales</taxon>
        <taxon>Halothecacae</taxon>
        <taxon>Halothece cluster</taxon>
        <taxon>Euhalothece</taxon>
    </lineage>
</organism>
<dbReference type="GO" id="GO:0033856">
    <property type="term" value="F:pyridoxine 5'-phosphate synthase activity"/>
    <property type="evidence" value="ECO:0007669"/>
    <property type="project" value="UniProtKB-UniRule"/>
</dbReference>
<comment type="pathway">
    <text evidence="4">Cofactor biosynthesis; pyridoxine 5'-phosphate biosynthesis; pyridoxine 5'-phosphate from D-erythrose 4-phosphate: step 5/5.</text>
</comment>
<dbReference type="InterPro" id="IPR036130">
    <property type="entry name" value="Pyridoxine-5'_phos_synth"/>
</dbReference>
<evidence type="ECO:0000256" key="2">
    <source>
        <dbReference type="ARBA" id="ARBA00022679"/>
    </source>
</evidence>
<feature type="binding site" evidence="4">
    <location>
        <position position="56"/>
    </location>
    <ligand>
        <name>1-deoxy-D-xylulose 5-phosphate</name>
        <dbReference type="ChEBI" id="CHEBI:57792"/>
    </ligand>
</feature>
<dbReference type="NCBIfam" id="NF003625">
    <property type="entry name" value="PRK05265.1-3"/>
    <property type="match status" value="1"/>
</dbReference>
<dbReference type="GO" id="GO:0005829">
    <property type="term" value="C:cytosol"/>
    <property type="evidence" value="ECO:0007669"/>
    <property type="project" value="TreeGrafter"/>
</dbReference>
<dbReference type="Gene3D" id="3.20.20.70">
    <property type="entry name" value="Aldolase class I"/>
    <property type="match status" value="1"/>
</dbReference>
<comment type="subunit">
    <text evidence="4">Homooctamer; tetramer of dimers.</text>
</comment>
<evidence type="ECO:0000256" key="1">
    <source>
        <dbReference type="ARBA" id="ARBA00022490"/>
    </source>
</evidence>
<dbReference type="NCBIfam" id="TIGR00559">
    <property type="entry name" value="pdxJ"/>
    <property type="match status" value="1"/>
</dbReference>
<dbReference type="PANTHER" id="PTHR30456:SF0">
    <property type="entry name" value="PYRIDOXINE 5'-PHOSPHATE SYNTHASE"/>
    <property type="match status" value="1"/>
</dbReference>
<feature type="site" description="Transition state stabilizer" evidence="4">
    <location>
        <position position="162"/>
    </location>
</feature>
<keyword evidence="1 4" id="KW-0963">Cytoplasm</keyword>
<feature type="active site" description="Proton acceptor" evidence="4">
    <location>
        <position position="54"/>
    </location>
</feature>
<dbReference type="EMBL" id="CP042326">
    <property type="protein sequence ID" value="QDZ40050.1"/>
    <property type="molecule type" value="Genomic_DNA"/>
</dbReference>
<evidence type="ECO:0000313" key="6">
    <source>
        <dbReference type="EMBL" id="QDZ40050.1"/>
    </source>
</evidence>
<dbReference type="InterPro" id="IPR013785">
    <property type="entry name" value="Aldolase_TIM"/>
</dbReference>
<dbReference type="GO" id="GO:0008615">
    <property type="term" value="P:pyridoxine biosynthetic process"/>
    <property type="evidence" value="ECO:0007669"/>
    <property type="project" value="UniProtKB-UniRule"/>
</dbReference>
<evidence type="ECO:0000256" key="4">
    <source>
        <dbReference type="HAMAP-Rule" id="MF_00279"/>
    </source>
</evidence>
<evidence type="ECO:0000256" key="5">
    <source>
        <dbReference type="NCBIfam" id="TIGR00559"/>
    </source>
</evidence>
<dbReference type="InterPro" id="IPR004569">
    <property type="entry name" value="PyrdxlP_synth_PdxJ"/>
</dbReference>
<keyword evidence="7" id="KW-1185">Reference proteome</keyword>
<feature type="binding site" evidence="4">
    <location>
        <position position="203"/>
    </location>
    <ligand>
        <name>3-amino-2-oxopropyl phosphate</name>
        <dbReference type="ChEBI" id="CHEBI:57279"/>
    </ligand>
</feature>
<feature type="binding site" evidence="4">
    <location>
        <begin position="20"/>
        <end position="21"/>
    </location>
    <ligand>
        <name>1-deoxy-D-xylulose 5-phosphate</name>
        <dbReference type="ChEBI" id="CHEBI:57792"/>
    </ligand>
</feature>
<name>A0A5B8NPC9_9CHRO</name>
<evidence type="ECO:0000313" key="7">
    <source>
        <dbReference type="Proteomes" id="UP000318453"/>
    </source>
</evidence>
<comment type="subcellular location">
    <subcellularLocation>
        <location evidence="4">Cytoplasm</location>
    </subcellularLocation>
</comment>
<dbReference type="NCBIfam" id="NF003627">
    <property type="entry name" value="PRK05265.1-5"/>
    <property type="match status" value="1"/>
</dbReference>
<feature type="binding site" evidence="4">
    <location>
        <position position="111"/>
    </location>
    <ligand>
        <name>1-deoxy-D-xylulose 5-phosphate</name>
        <dbReference type="ChEBI" id="CHEBI:57792"/>
    </ligand>
</feature>
<accession>A0A5B8NPC9</accession>
<comment type="similarity">
    <text evidence="4">Belongs to the PNP synthase family.</text>
</comment>
<dbReference type="RefSeq" id="WP_146295690.1">
    <property type="nucleotide sequence ID" value="NZ_CP042326.1"/>
</dbReference>
<dbReference type="Proteomes" id="UP000318453">
    <property type="component" value="Chromosome"/>
</dbReference>
<feature type="binding site" evidence="4">
    <location>
        <position position="29"/>
    </location>
    <ligand>
        <name>3-amino-2-oxopropyl phosphate</name>
        <dbReference type="ChEBI" id="CHEBI:57279"/>
    </ligand>
</feature>
<evidence type="ECO:0000256" key="3">
    <source>
        <dbReference type="ARBA" id="ARBA00023096"/>
    </source>
</evidence>
<reference evidence="6" key="1">
    <citation type="submission" date="2019-08" db="EMBL/GenBank/DDBJ databases">
        <title>Carotenoids and Carotenoid Binding Proteins in the Halophilic Cyanobacterium Euhalothece sp. ZM00.</title>
        <authorList>
            <person name="Cho S.M."/>
            <person name="Song J.Y."/>
            <person name="Park Y.-I."/>
        </authorList>
    </citation>
    <scope>NUCLEOTIDE SEQUENCE [LARGE SCALE GENOMIC DNA]</scope>
    <source>
        <strain evidence="6">Z-M001</strain>
    </source>
</reference>
<feature type="binding site" evidence="4">
    <location>
        <begin position="224"/>
        <end position="225"/>
    </location>
    <ligand>
        <name>3-amino-2-oxopropyl phosphate</name>
        <dbReference type="ChEBI" id="CHEBI:57279"/>
    </ligand>
</feature>
<dbReference type="NCBIfam" id="NF003623">
    <property type="entry name" value="PRK05265.1-1"/>
    <property type="match status" value="1"/>
</dbReference>
<gene>
    <name evidence="4" type="primary">pdxJ</name>
    <name evidence="6" type="ORF">FRE64_08925</name>
</gene>
<dbReference type="UniPathway" id="UPA00244">
    <property type="reaction ID" value="UER00313"/>
</dbReference>
<comment type="catalytic activity">
    <reaction evidence="4">
        <text>3-amino-2-oxopropyl phosphate + 1-deoxy-D-xylulose 5-phosphate = pyridoxine 5'-phosphate + phosphate + 2 H2O + H(+)</text>
        <dbReference type="Rhea" id="RHEA:15265"/>
        <dbReference type="ChEBI" id="CHEBI:15377"/>
        <dbReference type="ChEBI" id="CHEBI:15378"/>
        <dbReference type="ChEBI" id="CHEBI:43474"/>
        <dbReference type="ChEBI" id="CHEBI:57279"/>
        <dbReference type="ChEBI" id="CHEBI:57792"/>
        <dbReference type="ChEBI" id="CHEBI:58589"/>
        <dbReference type="EC" id="2.6.99.2"/>
    </reaction>
</comment>
<proteinExistence type="inferred from homology"/>
<keyword evidence="2 4" id="KW-0808">Transferase</keyword>
<feature type="binding site" evidence="4">
    <location>
        <position position="18"/>
    </location>
    <ligand>
        <name>3-amino-2-oxopropyl phosphate</name>
        <dbReference type="ChEBI" id="CHEBI:57279"/>
    </ligand>
</feature>
<dbReference type="PANTHER" id="PTHR30456">
    <property type="entry name" value="PYRIDOXINE 5'-PHOSPHATE SYNTHASE"/>
    <property type="match status" value="1"/>
</dbReference>
<dbReference type="Pfam" id="PF03740">
    <property type="entry name" value="PdxJ"/>
    <property type="match status" value="1"/>
</dbReference>
<dbReference type="HAMAP" id="MF_00279">
    <property type="entry name" value="PdxJ"/>
    <property type="match status" value="1"/>
</dbReference>
<dbReference type="FunFam" id="3.20.20.70:FF:000042">
    <property type="entry name" value="Pyridoxine 5'-phosphate synthase"/>
    <property type="match status" value="1"/>
</dbReference>
<sequence>MTNPDSKASHPPITLGVNIDHIATIRQARRTTEPDPVAAAVFAELGGADGITVHLREDRRHIQDRDVRILRETVQTHLNLEMAPTAEMIAIALEIKPDYVTVVPEKREEVTTEGGLDVAGDFSRMTQLVEKLQGAGIPVSWFIDPEETQIKAAAETGAQLIELHTGRYAEAKTEATRKEELAHLTQASDRALSLGLRLNAGHGLTYQNVYPIACIPGMEELNIGHSIISRAVLVGLERAVREMKDIIRS</sequence>
<feature type="active site" description="Proton donor" evidence="4">
    <location>
        <position position="202"/>
    </location>
</feature>
<feature type="binding site" evidence="4">
    <location>
        <position position="61"/>
    </location>
    <ligand>
        <name>1-deoxy-D-xylulose 5-phosphate</name>
        <dbReference type="ChEBI" id="CHEBI:57792"/>
    </ligand>
</feature>
<dbReference type="OrthoDB" id="9806590at2"/>
<dbReference type="AlphaFoldDB" id="A0A5B8NPC9"/>